<dbReference type="FunFam" id="3.40.47.10:FF:000014">
    <property type="entry name" value="Chalcone synthase 1"/>
    <property type="match status" value="1"/>
</dbReference>
<dbReference type="InterPro" id="IPR016039">
    <property type="entry name" value="Thiolase-like"/>
</dbReference>
<dbReference type="InterPro" id="IPR012328">
    <property type="entry name" value="Chalcone/stilbene_synt_C"/>
</dbReference>
<dbReference type="PANTHER" id="PTHR11877">
    <property type="entry name" value="HYDROXYMETHYLGLUTARYL-COA SYNTHASE"/>
    <property type="match status" value="1"/>
</dbReference>
<dbReference type="FunCoup" id="A0A1D6H540">
    <property type="interactions" value="28"/>
</dbReference>
<dbReference type="Pfam" id="PF00195">
    <property type="entry name" value="Chal_sti_synt_N"/>
    <property type="match status" value="1"/>
</dbReference>
<dbReference type="SUPFAM" id="SSF53901">
    <property type="entry name" value="Thiolase-like"/>
    <property type="match status" value="2"/>
</dbReference>
<organism evidence="6">
    <name type="scientific">Zea mays</name>
    <name type="common">Maize</name>
    <dbReference type="NCBI Taxonomy" id="4577"/>
    <lineage>
        <taxon>Eukaryota</taxon>
        <taxon>Viridiplantae</taxon>
        <taxon>Streptophyta</taxon>
        <taxon>Embryophyta</taxon>
        <taxon>Tracheophyta</taxon>
        <taxon>Spermatophyta</taxon>
        <taxon>Magnoliopsida</taxon>
        <taxon>Liliopsida</taxon>
        <taxon>Poales</taxon>
        <taxon>Poaceae</taxon>
        <taxon>PACMAD clade</taxon>
        <taxon>Panicoideae</taxon>
        <taxon>Andropogonodae</taxon>
        <taxon>Andropogoneae</taxon>
        <taxon>Tripsacinae</taxon>
        <taxon>Zea</taxon>
    </lineage>
</organism>
<evidence type="ECO:0000313" key="6">
    <source>
        <dbReference type="EMBL" id="AQK69939.1"/>
    </source>
</evidence>
<evidence type="ECO:0000259" key="4">
    <source>
        <dbReference type="Pfam" id="PF00195"/>
    </source>
</evidence>
<feature type="domain" description="Chalcone/stilbene synthase N-terminal" evidence="4">
    <location>
        <begin position="11"/>
        <end position="232"/>
    </location>
</feature>
<dbReference type="PIRSF" id="PIRSF000451">
    <property type="entry name" value="PKS_III"/>
    <property type="match status" value="1"/>
</dbReference>
<feature type="domain" description="Chalcone/stilbene synthase C-terminal" evidence="5">
    <location>
        <begin position="243"/>
        <end position="390"/>
    </location>
</feature>
<dbReference type="FunFam" id="3.40.47.10:FF:000025">
    <property type="entry name" value="Chalcone synthase 2"/>
    <property type="match status" value="1"/>
</dbReference>
<gene>
    <name evidence="6" type="ORF">ZEAMMB73_Zm00001d016014</name>
</gene>
<dbReference type="InParanoid" id="A0A1D6H540"/>
<evidence type="ECO:0000256" key="1">
    <source>
        <dbReference type="ARBA" id="ARBA00005531"/>
    </source>
</evidence>
<dbReference type="InterPro" id="IPR001099">
    <property type="entry name" value="Chalcone/stilbene_synt_N"/>
</dbReference>
<comment type="similarity">
    <text evidence="1 3">Belongs to the thiolase-like superfamily. Chalcone/stilbene synthases family.</text>
</comment>
<dbReference type="PaxDb" id="4577-GRMZM2G346095_P01"/>
<evidence type="ECO:0000256" key="3">
    <source>
        <dbReference type="RuleBase" id="RU003633"/>
    </source>
</evidence>
<feature type="active site" description="Acyl-thioester intermediate" evidence="2">
    <location>
        <position position="168"/>
    </location>
</feature>
<dbReference type="PANTHER" id="PTHR11877:SF68">
    <property type="entry name" value="OS07G0501100 PROTEIN"/>
    <property type="match status" value="1"/>
</dbReference>
<dbReference type="CDD" id="cd00831">
    <property type="entry name" value="CHS_like"/>
    <property type="match status" value="1"/>
</dbReference>
<dbReference type="GO" id="GO:0010208">
    <property type="term" value="P:pollen wall assembly"/>
    <property type="evidence" value="ECO:0007669"/>
    <property type="project" value="UniProtKB-ARBA"/>
</dbReference>
<dbReference type="Gene3D" id="3.40.47.10">
    <property type="match status" value="2"/>
</dbReference>
<dbReference type="OMA" id="LHPCKLA"/>
<accession>A0A1D6H540</accession>
<dbReference type="Pfam" id="PF02797">
    <property type="entry name" value="Chal_sti_synt_C"/>
    <property type="match status" value="1"/>
</dbReference>
<sequence length="397" mass="42392">MGSAPVNVCVSRRGQQAEGPAAVLAIGTANPPHCVHQDEFPDYYFRMSRSEHLTDLKVKLKRICEKSGIEKRFFHINEEILAAHPDFNDREKPSLQARIEMTVTEVPKLAARAAAKAIAEWGRPATDITHVVFSTYSGARSPSADLRLASLLGLRPSVCRTTLSLHGCSGGVRALHLAKDIAENNHGARVLVVCAEVSLISYSGPTDGCVDSVLGLALFGDGAGAVILGAGPVSGSERPLFETVCAAQTTVPMTEAAITTQFAPGGMEYRIGKQVPGIVEQTIRQCLLDVTGPLGIDVVTWNDLFWAVHCGGRAILDSVEAALGLGSQKLAASRHVLREYGNMSSAAVVFVLEEVHRRLTSKNADGETAEWGVMVAFGPGVTVEIMVLRATTNLEEK</sequence>
<dbReference type="GO" id="GO:0016747">
    <property type="term" value="F:acyltransferase activity, transferring groups other than amino-acyl groups"/>
    <property type="evidence" value="ECO:0007669"/>
    <property type="project" value="InterPro"/>
</dbReference>
<protein>
    <submittedName>
        <fullName evidence="6">Type III polyketide synthase B</fullName>
    </submittedName>
</protein>
<dbReference type="EMBL" id="CM000781">
    <property type="protein sequence ID" value="AQK69939.1"/>
    <property type="molecule type" value="Genomic_DNA"/>
</dbReference>
<dbReference type="STRING" id="4577.A0A1D6H540"/>
<keyword evidence="3" id="KW-0808">Transferase</keyword>
<evidence type="ECO:0000259" key="5">
    <source>
        <dbReference type="Pfam" id="PF02797"/>
    </source>
</evidence>
<dbReference type="eggNOG" id="ENOG502QRSY">
    <property type="taxonomic scope" value="Eukaryota"/>
</dbReference>
<dbReference type="InterPro" id="IPR011141">
    <property type="entry name" value="Polyketide_synthase_type-III"/>
</dbReference>
<name>A0A1D6H540_MAIZE</name>
<dbReference type="SMR" id="A0A1D6H540"/>
<dbReference type="AlphaFoldDB" id="A0A1D6H540"/>
<dbReference type="KEGG" id="zma:103626945"/>
<reference evidence="6" key="1">
    <citation type="submission" date="2015-12" db="EMBL/GenBank/DDBJ databases">
        <title>Update maize B73 reference genome by single molecule sequencing technologies.</title>
        <authorList>
            <consortium name="Maize Genome Sequencing Project"/>
            <person name="Ware D."/>
        </authorList>
    </citation>
    <scope>NUCLEOTIDE SEQUENCE</scope>
    <source>
        <tissue evidence="6">Seedling</tissue>
    </source>
</reference>
<keyword evidence="3" id="KW-0012">Acyltransferase</keyword>
<dbReference type="OrthoDB" id="603777at2759"/>
<proteinExistence type="inferred from homology"/>
<evidence type="ECO:0000256" key="2">
    <source>
        <dbReference type="PIRSR" id="PIRSR000451-1"/>
    </source>
</evidence>